<evidence type="ECO:0000313" key="1">
    <source>
        <dbReference type="EMBL" id="MEX1670984.1"/>
    </source>
</evidence>
<name>A0ABV3UAL4_9GAMM</name>
<dbReference type="RefSeq" id="WP_368383251.1">
    <property type="nucleotide sequence ID" value="NZ_JBFRYA010000030.1"/>
</dbReference>
<dbReference type="EMBL" id="JBFRYA010000030">
    <property type="protein sequence ID" value="MEX1670984.1"/>
    <property type="molecule type" value="Genomic_DNA"/>
</dbReference>
<proteinExistence type="predicted"/>
<comment type="caution">
    <text evidence="1">The sequence shown here is derived from an EMBL/GenBank/DDBJ whole genome shotgun (WGS) entry which is preliminary data.</text>
</comment>
<keyword evidence="2" id="KW-1185">Reference proteome</keyword>
<gene>
    <name evidence="1" type="ORF">AB4876_18935</name>
</gene>
<protein>
    <submittedName>
        <fullName evidence="1">Uncharacterized protein</fullName>
    </submittedName>
</protein>
<organism evidence="1 2">
    <name type="scientific">Zhongshania guokunii</name>
    <dbReference type="NCBI Taxonomy" id="641783"/>
    <lineage>
        <taxon>Bacteria</taxon>
        <taxon>Pseudomonadati</taxon>
        <taxon>Pseudomonadota</taxon>
        <taxon>Gammaproteobacteria</taxon>
        <taxon>Cellvibrionales</taxon>
        <taxon>Spongiibacteraceae</taxon>
        <taxon>Zhongshania</taxon>
    </lineage>
</organism>
<accession>A0ABV3UAL4</accession>
<reference evidence="1 2" key="1">
    <citation type="journal article" date="2011" name="Int. J. Syst. Evol. Microbiol.">
        <title>Zhongshania antarctica gen. nov., sp. nov. and Zhongshania guokunii sp. nov., gammaproteobacteria respectively isolated from coastal attached (fast) ice and surface seawater of the Antarctic.</title>
        <authorList>
            <person name="Li H.J."/>
            <person name="Zhang X.Y."/>
            <person name="Chen C.X."/>
            <person name="Zhang Y.J."/>
            <person name="Gao Z.M."/>
            <person name="Yu Y."/>
            <person name="Chen X.L."/>
            <person name="Chen B."/>
            <person name="Zhang Y.Z."/>
        </authorList>
    </citation>
    <scope>NUCLEOTIDE SEQUENCE [LARGE SCALE GENOMIC DNA]</scope>
    <source>
        <strain evidence="1 2">ZS6-22T</strain>
    </source>
</reference>
<dbReference type="Proteomes" id="UP001557485">
    <property type="component" value="Unassembled WGS sequence"/>
</dbReference>
<evidence type="ECO:0000313" key="2">
    <source>
        <dbReference type="Proteomes" id="UP001557485"/>
    </source>
</evidence>
<sequence length="123" mass="13888">MDSIIEHTSEALIRHLNDLRIEVTDGSVSEMPSSQDFVKSKLLNDQELRCIARAIYFLILGEAKKSYLDSLINLVLGGEGNVIDRIADWIASQGTVYTYFPSELTLSMAQRLMEELNCTDKLF</sequence>